<keyword evidence="7 12" id="KW-0997">Cell inner membrane</keyword>
<accession>A0A443K542</accession>
<protein>
    <recommendedName>
        <fullName evidence="4 12">Heme exporter protein D</fullName>
    </recommendedName>
</protein>
<keyword evidence="9 12" id="KW-0201">Cytochrome c-type biogenesis</keyword>
<keyword evidence="20" id="KW-1185">Reference proteome</keyword>
<comment type="similarity">
    <text evidence="3 12">Belongs to the CcmD/CycX/HelD family.</text>
</comment>
<keyword evidence="5 12" id="KW-0813">Transport</keyword>
<evidence type="ECO:0000256" key="1">
    <source>
        <dbReference type="ARBA" id="ARBA00002442"/>
    </source>
</evidence>
<organism evidence="13 20">
    <name type="scientific">Paenirhodobacter populi</name>
    <dbReference type="NCBI Taxonomy" id="2306993"/>
    <lineage>
        <taxon>Bacteria</taxon>
        <taxon>Pseudomonadati</taxon>
        <taxon>Pseudomonadota</taxon>
        <taxon>Alphaproteobacteria</taxon>
        <taxon>Rhodobacterales</taxon>
        <taxon>Rhodobacter group</taxon>
        <taxon>Paenirhodobacter</taxon>
    </lineage>
</organism>
<evidence type="ECO:0000256" key="5">
    <source>
        <dbReference type="ARBA" id="ARBA00022448"/>
    </source>
</evidence>
<evidence type="ECO:0000256" key="11">
    <source>
        <dbReference type="ARBA" id="ARBA00023136"/>
    </source>
</evidence>
<evidence type="ECO:0000256" key="3">
    <source>
        <dbReference type="ARBA" id="ARBA00008741"/>
    </source>
</evidence>
<dbReference type="NCBIfam" id="TIGR03141">
    <property type="entry name" value="cytochro_ccmD"/>
    <property type="match status" value="1"/>
</dbReference>
<dbReference type="EMBL" id="SAUY01000028">
    <property type="protein sequence ID" value="RWR27823.1"/>
    <property type="molecule type" value="Genomic_DNA"/>
</dbReference>
<accession>A0A443IPM7</accession>
<dbReference type="Proteomes" id="UP000284451">
    <property type="component" value="Unassembled WGS sequence"/>
</dbReference>
<evidence type="ECO:0000313" key="15">
    <source>
        <dbReference type="EMBL" id="RWR26835.1"/>
    </source>
</evidence>
<dbReference type="Proteomes" id="UP000285710">
    <property type="component" value="Unassembled WGS sequence"/>
</dbReference>
<dbReference type="GO" id="GO:0005886">
    <property type="term" value="C:plasma membrane"/>
    <property type="evidence" value="ECO:0007669"/>
    <property type="project" value="UniProtKB-SubCell"/>
</dbReference>
<dbReference type="InterPro" id="IPR007078">
    <property type="entry name" value="Haem_export_protD_CcmD"/>
</dbReference>
<evidence type="ECO:0000313" key="18">
    <source>
        <dbReference type="Proteomes" id="UP000284476"/>
    </source>
</evidence>
<reference evidence="17 18" key="1">
    <citation type="submission" date="2019-01" db="EMBL/GenBank/DDBJ databases">
        <title>Sinorhodobacter populi sp. nov. isolated from the symptomatic bark tissue of Populus euramericana canker.</title>
        <authorList>
            <person name="Xu G."/>
        </authorList>
    </citation>
    <scope>NUCLEOTIDE SEQUENCE [LARGE SCALE GENOMIC DNA]</scope>
    <source>
        <strain evidence="16 17">07D10-4-3</strain>
        <strain evidence="13 20">2D-5</strain>
        <strain evidence="15 19">D19-10-3-21</strain>
        <strain evidence="14 18">SK2B-1</strain>
    </source>
</reference>
<evidence type="ECO:0000313" key="16">
    <source>
        <dbReference type="EMBL" id="RWR27823.1"/>
    </source>
</evidence>
<evidence type="ECO:0000256" key="10">
    <source>
        <dbReference type="ARBA" id="ARBA00022989"/>
    </source>
</evidence>
<evidence type="ECO:0000256" key="6">
    <source>
        <dbReference type="ARBA" id="ARBA00022475"/>
    </source>
</evidence>
<gene>
    <name evidence="13" type="primary">ccmD</name>
    <name evidence="16" type="ORF">D2T29_17690</name>
    <name evidence="14" type="ORF">D2T30_15440</name>
    <name evidence="15" type="ORF">D2T31_18550</name>
    <name evidence="13" type="ORF">D2T33_16425</name>
</gene>
<accession>A0A443JDX5</accession>
<dbReference type="GO" id="GO:0015886">
    <property type="term" value="P:heme transport"/>
    <property type="evidence" value="ECO:0007669"/>
    <property type="project" value="InterPro"/>
</dbReference>
<dbReference type="RefSeq" id="WP_128209612.1">
    <property type="nucleotide sequence ID" value="NZ_JBHRSO010000024.1"/>
</dbReference>
<evidence type="ECO:0000256" key="4">
    <source>
        <dbReference type="ARBA" id="ARBA00016461"/>
    </source>
</evidence>
<dbReference type="GO" id="GO:0017004">
    <property type="term" value="P:cytochrome complex assembly"/>
    <property type="evidence" value="ECO:0007669"/>
    <property type="project" value="UniProtKB-KW"/>
</dbReference>
<proteinExistence type="inferred from homology"/>
<evidence type="ECO:0000256" key="7">
    <source>
        <dbReference type="ARBA" id="ARBA00022519"/>
    </source>
</evidence>
<sequence>MMPDLGRYTMTVLSAWGATLVLLAVLVGVSLWQAARAKRALGAQEERMRKDG</sequence>
<reference evidence="17 18" key="2">
    <citation type="submission" date="2019-01" db="EMBL/GenBank/DDBJ databases">
        <authorList>
            <person name="Li Y."/>
        </authorList>
    </citation>
    <scope>NUCLEOTIDE SEQUENCE [LARGE SCALE GENOMIC DNA]</scope>
    <source>
        <strain evidence="16 17">07D10-4-3</strain>
        <strain evidence="13 20">2D-5</strain>
        <strain evidence="15 19">D19-10-3-21</strain>
        <strain evidence="14 18">SK2B-1</strain>
    </source>
</reference>
<comment type="subcellular location">
    <subcellularLocation>
        <location evidence="2 12">Cell inner membrane</location>
        <topology evidence="2 12">Single-pass membrane protein</topology>
    </subcellularLocation>
</comment>
<dbReference type="EMBL" id="SAUW01000019">
    <property type="protein sequence ID" value="RWR07892.1"/>
    <property type="molecule type" value="Genomic_DNA"/>
</dbReference>
<dbReference type="Proteomes" id="UP000285295">
    <property type="component" value="Unassembled WGS sequence"/>
</dbReference>
<keyword evidence="11" id="KW-0472">Membrane</keyword>
<comment type="function">
    <text evidence="1 12">Required for the export of heme to the periplasm for the biogenesis of c-type cytochromes.</text>
</comment>
<evidence type="ECO:0000313" key="14">
    <source>
        <dbReference type="EMBL" id="RWR18757.1"/>
    </source>
</evidence>
<comment type="caution">
    <text evidence="13">The sequence shown here is derived from an EMBL/GenBank/DDBJ whole genome shotgun (WGS) entry which is preliminary data.</text>
</comment>
<keyword evidence="8" id="KW-0812">Transmembrane</keyword>
<dbReference type="AlphaFoldDB" id="A0A443IPM7"/>
<keyword evidence="6 12" id="KW-1003">Cell membrane</keyword>
<evidence type="ECO:0000313" key="19">
    <source>
        <dbReference type="Proteomes" id="UP000285295"/>
    </source>
</evidence>
<dbReference type="Pfam" id="PF04995">
    <property type="entry name" value="CcmD"/>
    <property type="match status" value="1"/>
</dbReference>
<dbReference type="EMBL" id="SAUZ01000018">
    <property type="protein sequence ID" value="RWR18757.1"/>
    <property type="molecule type" value="Genomic_DNA"/>
</dbReference>
<evidence type="ECO:0000256" key="9">
    <source>
        <dbReference type="ARBA" id="ARBA00022748"/>
    </source>
</evidence>
<dbReference type="Proteomes" id="UP000284476">
    <property type="component" value="Unassembled WGS sequence"/>
</dbReference>
<keyword evidence="10" id="KW-1133">Transmembrane helix</keyword>
<dbReference type="EMBL" id="SAUX01000027">
    <property type="protein sequence ID" value="RWR26835.1"/>
    <property type="molecule type" value="Genomic_DNA"/>
</dbReference>
<evidence type="ECO:0000256" key="12">
    <source>
        <dbReference type="RuleBase" id="RU363101"/>
    </source>
</evidence>
<accession>A0A443K263</accession>
<evidence type="ECO:0000256" key="2">
    <source>
        <dbReference type="ARBA" id="ARBA00004377"/>
    </source>
</evidence>
<evidence type="ECO:0000313" key="20">
    <source>
        <dbReference type="Proteomes" id="UP000285710"/>
    </source>
</evidence>
<name>A0A443IPM7_9RHOB</name>
<evidence type="ECO:0000313" key="13">
    <source>
        <dbReference type="EMBL" id="RWR07892.1"/>
    </source>
</evidence>
<evidence type="ECO:0000313" key="17">
    <source>
        <dbReference type="Proteomes" id="UP000284451"/>
    </source>
</evidence>
<evidence type="ECO:0000256" key="8">
    <source>
        <dbReference type="ARBA" id="ARBA00022692"/>
    </source>
</evidence>